<evidence type="ECO:0000256" key="7">
    <source>
        <dbReference type="RuleBase" id="RU363032"/>
    </source>
</evidence>
<keyword evidence="5 7" id="KW-1133">Transmembrane helix</keyword>
<dbReference type="InterPro" id="IPR035906">
    <property type="entry name" value="MetI-like_sf"/>
</dbReference>
<dbReference type="GO" id="GO:0055085">
    <property type="term" value="P:transmembrane transport"/>
    <property type="evidence" value="ECO:0007669"/>
    <property type="project" value="InterPro"/>
</dbReference>
<dbReference type="InterPro" id="IPR000515">
    <property type="entry name" value="MetI-like"/>
</dbReference>
<evidence type="ECO:0000256" key="5">
    <source>
        <dbReference type="ARBA" id="ARBA00022989"/>
    </source>
</evidence>
<dbReference type="CDD" id="cd06261">
    <property type="entry name" value="TM_PBP2"/>
    <property type="match status" value="1"/>
</dbReference>
<dbReference type="KEGG" id="dbc:MFMK1_000372"/>
<dbReference type="Pfam" id="PF19300">
    <property type="entry name" value="BPD_transp_1_N"/>
    <property type="match status" value="1"/>
</dbReference>
<reference evidence="9 10" key="1">
    <citation type="submission" date="2023-04" db="EMBL/GenBank/DDBJ databases">
        <authorList>
            <person name="Hsu D."/>
        </authorList>
    </citation>
    <scope>NUCLEOTIDE SEQUENCE [LARGE SCALE GENOMIC DNA]</scope>
    <source>
        <strain evidence="9 10">MK1</strain>
    </source>
</reference>
<name>A0AAU0UII6_9FIRM</name>
<keyword evidence="6 7" id="KW-0472">Membrane</keyword>
<dbReference type="InterPro" id="IPR045621">
    <property type="entry name" value="BPD_transp_1_N"/>
</dbReference>
<gene>
    <name evidence="9" type="ORF">MFMK1_000372</name>
</gene>
<feature type="transmembrane region" description="Helical" evidence="7">
    <location>
        <begin position="133"/>
        <end position="156"/>
    </location>
</feature>
<evidence type="ECO:0000313" key="9">
    <source>
        <dbReference type="EMBL" id="WRO20589.1"/>
    </source>
</evidence>
<dbReference type="GO" id="GO:0005886">
    <property type="term" value="C:plasma membrane"/>
    <property type="evidence" value="ECO:0007669"/>
    <property type="project" value="UniProtKB-SubCell"/>
</dbReference>
<dbReference type="PANTHER" id="PTHR43163">
    <property type="entry name" value="DIPEPTIDE TRANSPORT SYSTEM PERMEASE PROTEIN DPPB-RELATED"/>
    <property type="match status" value="1"/>
</dbReference>
<comment type="similarity">
    <text evidence="7">Belongs to the binding-protein-dependent transport system permease family.</text>
</comment>
<feature type="transmembrane region" description="Helical" evidence="7">
    <location>
        <begin position="98"/>
        <end position="121"/>
    </location>
</feature>
<evidence type="ECO:0000256" key="4">
    <source>
        <dbReference type="ARBA" id="ARBA00022692"/>
    </source>
</evidence>
<dbReference type="EMBL" id="CP121694">
    <property type="protein sequence ID" value="WRO20589.1"/>
    <property type="molecule type" value="Genomic_DNA"/>
</dbReference>
<evidence type="ECO:0000256" key="3">
    <source>
        <dbReference type="ARBA" id="ARBA00022475"/>
    </source>
</evidence>
<dbReference type="PANTHER" id="PTHR43163:SF6">
    <property type="entry name" value="DIPEPTIDE TRANSPORT SYSTEM PERMEASE PROTEIN DPPB-RELATED"/>
    <property type="match status" value="1"/>
</dbReference>
<dbReference type="Gene3D" id="1.10.3720.10">
    <property type="entry name" value="MetI-like"/>
    <property type="match status" value="1"/>
</dbReference>
<feature type="transmembrane region" description="Helical" evidence="7">
    <location>
        <begin position="168"/>
        <end position="185"/>
    </location>
</feature>
<organism evidence="9 10">
    <name type="scientific">Metallumcola ferriviriculae</name>
    <dbReference type="NCBI Taxonomy" id="3039180"/>
    <lineage>
        <taxon>Bacteria</taxon>
        <taxon>Bacillati</taxon>
        <taxon>Bacillota</taxon>
        <taxon>Clostridia</taxon>
        <taxon>Neomoorellales</taxon>
        <taxon>Desulfitibacteraceae</taxon>
        <taxon>Metallumcola</taxon>
    </lineage>
</organism>
<proteinExistence type="inferred from homology"/>
<keyword evidence="2 7" id="KW-0813">Transport</keyword>
<dbReference type="Proteomes" id="UP001329915">
    <property type="component" value="Chromosome"/>
</dbReference>
<dbReference type="SUPFAM" id="SSF161098">
    <property type="entry name" value="MetI-like"/>
    <property type="match status" value="1"/>
</dbReference>
<keyword evidence="3" id="KW-1003">Cell membrane</keyword>
<sequence length="306" mass="33966">MYKYIFIRLINAIIVVCGVSLLVFVLTRTIGNPVDVMLPIEASIAERVKLTHQLGLDKPFLIQLWAYFSGVAQGDFGLSWWQRQPALTVALERLPATFLLLVTSFLLAFTLAVPLGVLAAIKPKSLLDKICSTGSLLGVCLPNFWLGLMLIIVFAVKLGWFYTSGYGTWRHLVLPAVTLSVLPLGRITQMVRSAMLDQLQQQYIVTARSKGLAEWVVVVRHALKNAGVTIVTISGWELGRMMAGYTVVIEVVFGWPGLGQLVVESINQQDFPLLQALTFVIASIISLLNLVIDLTYPFFDPRIKYD</sequence>
<feature type="transmembrane region" description="Helical" evidence="7">
    <location>
        <begin position="12"/>
        <end position="31"/>
    </location>
</feature>
<feature type="transmembrane region" description="Helical" evidence="7">
    <location>
        <begin position="275"/>
        <end position="299"/>
    </location>
</feature>
<evidence type="ECO:0000259" key="8">
    <source>
        <dbReference type="PROSITE" id="PS50928"/>
    </source>
</evidence>
<accession>A0AAU0UII6</accession>
<comment type="subcellular location">
    <subcellularLocation>
        <location evidence="1 7">Cell membrane</location>
        <topology evidence="1 7">Multi-pass membrane protein</topology>
    </subcellularLocation>
</comment>
<feature type="domain" description="ABC transmembrane type-1" evidence="8">
    <location>
        <begin position="94"/>
        <end position="292"/>
    </location>
</feature>
<protein>
    <submittedName>
        <fullName evidence="9">ABC transporter permease</fullName>
    </submittedName>
</protein>
<dbReference type="RefSeq" id="WP_366923479.1">
    <property type="nucleotide sequence ID" value="NZ_CP121694.1"/>
</dbReference>
<evidence type="ECO:0000313" key="10">
    <source>
        <dbReference type="Proteomes" id="UP001329915"/>
    </source>
</evidence>
<dbReference type="AlphaFoldDB" id="A0AAU0UII6"/>
<keyword evidence="10" id="KW-1185">Reference proteome</keyword>
<feature type="transmembrane region" description="Helical" evidence="7">
    <location>
        <begin position="242"/>
        <end position="263"/>
    </location>
</feature>
<evidence type="ECO:0000256" key="1">
    <source>
        <dbReference type="ARBA" id="ARBA00004651"/>
    </source>
</evidence>
<dbReference type="PROSITE" id="PS50928">
    <property type="entry name" value="ABC_TM1"/>
    <property type="match status" value="1"/>
</dbReference>
<evidence type="ECO:0000256" key="6">
    <source>
        <dbReference type="ARBA" id="ARBA00023136"/>
    </source>
</evidence>
<evidence type="ECO:0000256" key="2">
    <source>
        <dbReference type="ARBA" id="ARBA00022448"/>
    </source>
</evidence>
<keyword evidence="4 7" id="KW-0812">Transmembrane</keyword>
<dbReference type="Pfam" id="PF00528">
    <property type="entry name" value="BPD_transp_1"/>
    <property type="match status" value="1"/>
</dbReference>